<sequence length="162" mass="18734">MENLFLKKEQSVTFTGHRFIPYGKLSILKVALKSIILELYAKGYNNYYCGMAMGFDLLSAEVILSLKTEYKELRLIAVVPYCNQDERFSFADKRRYRSILNRADGTIILREDYCQGCLLRRNDYMLAHSNQVIAYFDGENKGGTFYTCRNAQAEGMPVINLY</sequence>
<evidence type="ECO:0000313" key="1">
    <source>
        <dbReference type="EMBL" id="KAB6146932.1"/>
    </source>
</evidence>
<dbReference type="Gene3D" id="3.40.50.450">
    <property type="match status" value="1"/>
</dbReference>
<protein>
    <submittedName>
        <fullName evidence="1">DUF1273 domain-containing protein</fullName>
    </submittedName>
</protein>
<dbReference type="RefSeq" id="WP_151934991.1">
    <property type="nucleotide sequence ID" value="NZ_WDED01000020.1"/>
</dbReference>
<dbReference type="EMBL" id="WDED01000020">
    <property type="protein sequence ID" value="KAB6146932.1"/>
    <property type="molecule type" value="Genomic_DNA"/>
</dbReference>
<comment type="caution">
    <text evidence="1">The sequence shown here is derived from an EMBL/GenBank/DDBJ whole genome shotgun (WGS) entry which is preliminary data.</text>
</comment>
<dbReference type="Pfam" id="PF06908">
    <property type="entry name" value="YpsA"/>
    <property type="match status" value="1"/>
</dbReference>
<dbReference type="PANTHER" id="PTHR38440:SF1">
    <property type="entry name" value="UPF0398 PROTEIN SPR0331"/>
    <property type="match status" value="1"/>
</dbReference>
<dbReference type="PANTHER" id="PTHR38440">
    <property type="entry name" value="UPF0398 PROTEIN YPSA"/>
    <property type="match status" value="1"/>
</dbReference>
<organism evidence="1 2">
    <name type="scientific">Bacteroides xylanisolvens</name>
    <dbReference type="NCBI Taxonomy" id="371601"/>
    <lineage>
        <taxon>Bacteria</taxon>
        <taxon>Pseudomonadati</taxon>
        <taxon>Bacteroidota</taxon>
        <taxon>Bacteroidia</taxon>
        <taxon>Bacteroidales</taxon>
        <taxon>Bacteroidaceae</taxon>
        <taxon>Bacteroides</taxon>
    </lineage>
</organism>
<proteinExistence type="predicted"/>
<reference evidence="1 2" key="1">
    <citation type="journal article" date="2019" name="Nat. Med.">
        <title>A library of human gut bacterial isolates paired with longitudinal multiomics data enables mechanistic microbiome research.</title>
        <authorList>
            <person name="Poyet M."/>
            <person name="Groussin M."/>
            <person name="Gibbons S.M."/>
            <person name="Avila-Pacheco J."/>
            <person name="Jiang X."/>
            <person name="Kearney S.M."/>
            <person name="Perrotta A.R."/>
            <person name="Berdy B."/>
            <person name="Zhao S."/>
            <person name="Lieberman T.D."/>
            <person name="Swanson P.K."/>
            <person name="Smith M."/>
            <person name="Roesemann S."/>
            <person name="Alexander J.E."/>
            <person name="Rich S.A."/>
            <person name="Livny J."/>
            <person name="Vlamakis H."/>
            <person name="Clish C."/>
            <person name="Bullock K."/>
            <person name="Deik A."/>
            <person name="Scott J."/>
            <person name="Pierce K.A."/>
            <person name="Xavier R.J."/>
            <person name="Alm E.J."/>
        </authorList>
    </citation>
    <scope>NUCLEOTIDE SEQUENCE [LARGE SCALE GENOMIC DNA]</scope>
    <source>
        <strain evidence="1 2">BIOML-A58</strain>
    </source>
</reference>
<evidence type="ECO:0000313" key="2">
    <source>
        <dbReference type="Proteomes" id="UP000434604"/>
    </source>
</evidence>
<gene>
    <name evidence="1" type="ORF">GA398_14455</name>
</gene>
<dbReference type="InterPro" id="IPR010697">
    <property type="entry name" value="YspA"/>
</dbReference>
<dbReference type="SUPFAM" id="SSF102405">
    <property type="entry name" value="MCP/YpsA-like"/>
    <property type="match status" value="1"/>
</dbReference>
<accession>A0A7J5PVI6</accession>
<name>A0A7J5PVI6_9BACE</name>
<dbReference type="AlphaFoldDB" id="A0A7J5PVI6"/>
<dbReference type="Proteomes" id="UP000434604">
    <property type="component" value="Unassembled WGS sequence"/>
</dbReference>